<dbReference type="InterPro" id="IPR050408">
    <property type="entry name" value="HGPRT"/>
</dbReference>
<dbReference type="GO" id="GO:0006178">
    <property type="term" value="P:guanine salvage"/>
    <property type="evidence" value="ECO:0007669"/>
    <property type="project" value="TreeGrafter"/>
</dbReference>
<dbReference type="Gene3D" id="3.40.50.2020">
    <property type="match status" value="1"/>
</dbReference>
<dbReference type="CDD" id="cd06223">
    <property type="entry name" value="PRTases_typeI"/>
    <property type="match status" value="1"/>
</dbReference>
<evidence type="ECO:0000256" key="15">
    <source>
        <dbReference type="RuleBase" id="RU364099"/>
    </source>
</evidence>
<keyword evidence="8 15" id="KW-0808">Transferase</keyword>
<evidence type="ECO:0000256" key="9">
    <source>
        <dbReference type="ARBA" id="ARBA00022723"/>
    </source>
</evidence>
<comment type="caution">
    <text evidence="17">The sequence shown here is derived from an EMBL/GenBank/DDBJ whole genome shotgun (WGS) entry which is preliminary data.</text>
</comment>
<evidence type="ECO:0000256" key="4">
    <source>
        <dbReference type="ARBA" id="ARBA00008391"/>
    </source>
</evidence>
<keyword evidence="9 15" id="KW-0479">Metal-binding</keyword>
<dbReference type="GO" id="GO:0004422">
    <property type="term" value="F:hypoxanthine phosphoribosyltransferase activity"/>
    <property type="evidence" value="ECO:0007669"/>
    <property type="project" value="InterPro"/>
</dbReference>
<comment type="catalytic activity">
    <reaction evidence="13">
        <text>GMP + diphosphate = guanine + 5-phospho-alpha-D-ribose 1-diphosphate</text>
        <dbReference type="Rhea" id="RHEA:25424"/>
        <dbReference type="ChEBI" id="CHEBI:16235"/>
        <dbReference type="ChEBI" id="CHEBI:33019"/>
        <dbReference type="ChEBI" id="CHEBI:58017"/>
        <dbReference type="ChEBI" id="CHEBI:58115"/>
        <dbReference type="EC" id="2.4.2.8"/>
    </reaction>
    <physiologicalReaction direction="right-to-left" evidence="13">
        <dbReference type="Rhea" id="RHEA:25426"/>
    </physiologicalReaction>
</comment>
<evidence type="ECO:0000256" key="11">
    <source>
        <dbReference type="ARBA" id="ARBA00022741"/>
    </source>
</evidence>
<comment type="similarity">
    <text evidence="4 15">Belongs to the purine/pyrimidine phosphoribosyltransferase family.</text>
</comment>
<keyword evidence="11 15" id="KW-0547">Nucleotide-binding</keyword>
<organism evidence="17">
    <name type="scientific">Desulfobacca acetoxidans</name>
    <dbReference type="NCBI Taxonomy" id="60893"/>
    <lineage>
        <taxon>Bacteria</taxon>
        <taxon>Pseudomonadati</taxon>
        <taxon>Thermodesulfobacteriota</taxon>
        <taxon>Desulfobaccia</taxon>
        <taxon>Desulfobaccales</taxon>
        <taxon>Desulfobaccaceae</taxon>
        <taxon>Desulfobacca</taxon>
    </lineage>
</organism>
<dbReference type="GO" id="GO:0032263">
    <property type="term" value="P:GMP salvage"/>
    <property type="evidence" value="ECO:0007669"/>
    <property type="project" value="TreeGrafter"/>
</dbReference>
<dbReference type="Pfam" id="PF00156">
    <property type="entry name" value="Pribosyltran"/>
    <property type="match status" value="1"/>
</dbReference>
<keyword evidence="6 15" id="KW-0963">Cytoplasm</keyword>
<keyword evidence="7 15" id="KW-0328">Glycosyltransferase</keyword>
<dbReference type="InterPro" id="IPR005904">
    <property type="entry name" value="Hxn_phspho_trans"/>
</dbReference>
<dbReference type="GO" id="GO:0052657">
    <property type="term" value="F:guanine phosphoribosyltransferase activity"/>
    <property type="evidence" value="ECO:0007669"/>
    <property type="project" value="UniProtKB-ARBA"/>
</dbReference>
<name>A0A7C5ENF1_9BACT</name>
<keyword evidence="12 15" id="KW-0460">Magnesium</keyword>
<dbReference type="PANTHER" id="PTHR43340">
    <property type="entry name" value="HYPOXANTHINE-GUANINE PHOSPHORIBOSYLTRANSFERASE"/>
    <property type="match status" value="1"/>
</dbReference>
<evidence type="ECO:0000256" key="7">
    <source>
        <dbReference type="ARBA" id="ARBA00022676"/>
    </source>
</evidence>
<dbReference type="GO" id="GO:0006166">
    <property type="term" value="P:purine ribonucleoside salvage"/>
    <property type="evidence" value="ECO:0007669"/>
    <property type="project" value="UniProtKB-KW"/>
</dbReference>
<evidence type="ECO:0000256" key="5">
    <source>
        <dbReference type="ARBA" id="ARBA00011895"/>
    </source>
</evidence>
<evidence type="ECO:0000256" key="6">
    <source>
        <dbReference type="ARBA" id="ARBA00022490"/>
    </source>
</evidence>
<evidence type="ECO:0000259" key="16">
    <source>
        <dbReference type="Pfam" id="PF00156"/>
    </source>
</evidence>
<proteinExistence type="inferred from homology"/>
<evidence type="ECO:0000256" key="14">
    <source>
        <dbReference type="ARBA" id="ARBA00049402"/>
    </source>
</evidence>
<evidence type="ECO:0000256" key="8">
    <source>
        <dbReference type="ARBA" id="ARBA00022679"/>
    </source>
</evidence>
<dbReference type="EC" id="2.4.2.8" evidence="5 15"/>
<dbReference type="FunFam" id="3.40.50.2020:FF:000006">
    <property type="entry name" value="Hypoxanthine phosphoribosyltransferase"/>
    <property type="match status" value="1"/>
</dbReference>
<keyword evidence="10 15" id="KW-0660">Purine salvage</keyword>
<evidence type="ECO:0000256" key="3">
    <source>
        <dbReference type="ARBA" id="ARBA00004669"/>
    </source>
</evidence>
<protein>
    <recommendedName>
        <fullName evidence="5 15">Hypoxanthine phosphoribosyltransferase</fullName>
        <ecNumber evidence="5 15">2.4.2.8</ecNumber>
    </recommendedName>
</protein>
<gene>
    <name evidence="17" type="primary">hpt</name>
    <name evidence="17" type="ORF">ENW48_11180</name>
</gene>
<dbReference type="InterPro" id="IPR000836">
    <property type="entry name" value="PRTase_dom"/>
</dbReference>
<dbReference type="UniPathway" id="UPA00591">
    <property type="reaction ID" value="UER00648"/>
</dbReference>
<dbReference type="GO" id="GO:0000287">
    <property type="term" value="F:magnesium ion binding"/>
    <property type="evidence" value="ECO:0007669"/>
    <property type="project" value="TreeGrafter"/>
</dbReference>
<feature type="domain" description="Phosphoribosyltransferase" evidence="16">
    <location>
        <begin position="12"/>
        <end position="157"/>
    </location>
</feature>
<comment type="cofactor">
    <cofactor evidence="1 15">
        <name>Mg(2+)</name>
        <dbReference type="ChEBI" id="CHEBI:18420"/>
    </cofactor>
</comment>
<dbReference type="SUPFAM" id="SSF53271">
    <property type="entry name" value="PRTase-like"/>
    <property type="match status" value="1"/>
</dbReference>
<comment type="subcellular location">
    <subcellularLocation>
        <location evidence="2 15">Cytoplasm</location>
    </subcellularLocation>
</comment>
<sequence>MAHRLKLILSREVIAARVRELARQISRDYAGQEVVFVGILKGAFIFLADLVRAMDFPVEVDFVRLMSYGTSTVSSGEIRITKDVETPLAGRHVLVVEDIVDAGLTLEFLRQHLQNHHPQSLRICCLIDKRERRQVKVPLDYIGFTIPRGFLVGYGLDCAEKFRTLPDVYELLESGE</sequence>
<dbReference type="GO" id="GO:0005829">
    <property type="term" value="C:cytosol"/>
    <property type="evidence" value="ECO:0007669"/>
    <property type="project" value="TreeGrafter"/>
</dbReference>
<accession>A0A7C5ENF1</accession>
<dbReference type="NCBIfam" id="TIGR01203">
    <property type="entry name" value="HGPRTase"/>
    <property type="match status" value="1"/>
</dbReference>
<evidence type="ECO:0000313" key="17">
    <source>
        <dbReference type="EMBL" id="HGZ12756.1"/>
    </source>
</evidence>
<evidence type="ECO:0000256" key="12">
    <source>
        <dbReference type="ARBA" id="ARBA00022842"/>
    </source>
</evidence>
<reference evidence="17" key="1">
    <citation type="journal article" date="2020" name="mSystems">
        <title>Genome- and Community-Level Interaction Insights into Carbon Utilization and Element Cycling Functions of Hydrothermarchaeota in Hydrothermal Sediment.</title>
        <authorList>
            <person name="Zhou Z."/>
            <person name="Liu Y."/>
            <person name="Xu W."/>
            <person name="Pan J."/>
            <person name="Luo Z.H."/>
            <person name="Li M."/>
        </authorList>
    </citation>
    <scope>NUCLEOTIDE SEQUENCE [LARGE SCALE GENOMIC DNA]</scope>
    <source>
        <strain evidence="17">SpSt-853</strain>
    </source>
</reference>
<dbReference type="GO" id="GO:0000166">
    <property type="term" value="F:nucleotide binding"/>
    <property type="evidence" value="ECO:0007669"/>
    <property type="project" value="UniProtKB-KW"/>
</dbReference>
<comment type="catalytic activity">
    <reaction evidence="14">
        <text>IMP + diphosphate = hypoxanthine + 5-phospho-alpha-D-ribose 1-diphosphate</text>
        <dbReference type="Rhea" id="RHEA:17973"/>
        <dbReference type="ChEBI" id="CHEBI:17368"/>
        <dbReference type="ChEBI" id="CHEBI:33019"/>
        <dbReference type="ChEBI" id="CHEBI:58017"/>
        <dbReference type="ChEBI" id="CHEBI:58053"/>
        <dbReference type="EC" id="2.4.2.8"/>
    </reaction>
    <physiologicalReaction direction="right-to-left" evidence="14">
        <dbReference type="Rhea" id="RHEA:17975"/>
    </physiologicalReaction>
</comment>
<dbReference type="InterPro" id="IPR029057">
    <property type="entry name" value="PRTase-like"/>
</dbReference>
<dbReference type="GO" id="GO:0046100">
    <property type="term" value="P:hypoxanthine metabolic process"/>
    <property type="evidence" value="ECO:0007669"/>
    <property type="project" value="TreeGrafter"/>
</dbReference>
<evidence type="ECO:0000256" key="2">
    <source>
        <dbReference type="ARBA" id="ARBA00004496"/>
    </source>
</evidence>
<dbReference type="GO" id="GO:0032264">
    <property type="term" value="P:IMP salvage"/>
    <property type="evidence" value="ECO:0007669"/>
    <property type="project" value="UniProtKB-UniPathway"/>
</dbReference>
<dbReference type="AlphaFoldDB" id="A0A7C5ENF1"/>
<evidence type="ECO:0000256" key="13">
    <source>
        <dbReference type="ARBA" id="ARBA00048811"/>
    </source>
</evidence>
<evidence type="ECO:0000256" key="10">
    <source>
        <dbReference type="ARBA" id="ARBA00022726"/>
    </source>
</evidence>
<comment type="pathway">
    <text evidence="3 15">Purine metabolism; IMP biosynthesis via salvage pathway; IMP from hypoxanthine: step 1/1.</text>
</comment>
<dbReference type="EMBL" id="DTKJ01000076">
    <property type="protein sequence ID" value="HGZ12756.1"/>
    <property type="molecule type" value="Genomic_DNA"/>
</dbReference>
<dbReference type="PANTHER" id="PTHR43340:SF1">
    <property type="entry name" value="HYPOXANTHINE PHOSPHORIBOSYLTRANSFERASE"/>
    <property type="match status" value="1"/>
</dbReference>
<evidence type="ECO:0000256" key="1">
    <source>
        <dbReference type="ARBA" id="ARBA00001946"/>
    </source>
</evidence>